<evidence type="ECO:0000313" key="2">
    <source>
        <dbReference type="EMBL" id="GGM22621.1"/>
    </source>
</evidence>
<dbReference type="Proteomes" id="UP000661918">
    <property type="component" value="Unassembled WGS sequence"/>
</dbReference>
<feature type="chain" id="PRO_5046259006" description="Lipoprotein" evidence="1">
    <location>
        <begin position="20"/>
        <end position="208"/>
    </location>
</feature>
<accession>A0ABQ2H063</accession>
<evidence type="ECO:0000256" key="1">
    <source>
        <dbReference type="SAM" id="SignalP"/>
    </source>
</evidence>
<sequence>MKKVVLFAPVVFLAACAPATTVKTYVDSTLTKATVTSGGITVLPLLLSTSVKDANVPELRRELAKRTGDSVQKYFPQTKIVGYEETLSALESENLMDGFTSTANTFDTTGILKSDTLVKLLAKTNTRYAILPYLQSASTLITGAGIYTSRSFNASFSMVIWDSVKGSVVYEGSGKASQIASMFKNNNILDTTYEAFDNAGKKLMSDLK</sequence>
<proteinExistence type="predicted"/>
<organism evidence="2 3">
    <name type="scientific">Deinococcus aerophilus</name>
    <dbReference type="NCBI Taxonomy" id="522488"/>
    <lineage>
        <taxon>Bacteria</taxon>
        <taxon>Thermotogati</taxon>
        <taxon>Deinococcota</taxon>
        <taxon>Deinococci</taxon>
        <taxon>Deinococcales</taxon>
        <taxon>Deinococcaceae</taxon>
        <taxon>Deinococcus</taxon>
    </lineage>
</organism>
<feature type="signal peptide" evidence="1">
    <location>
        <begin position="1"/>
        <end position="19"/>
    </location>
</feature>
<keyword evidence="3" id="KW-1185">Reference proteome</keyword>
<evidence type="ECO:0000313" key="3">
    <source>
        <dbReference type="Proteomes" id="UP000661918"/>
    </source>
</evidence>
<keyword evidence="1" id="KW-0732">Signal</keyword>
<comment type="caution">
    <text evidence="2">The sequence shown here is derived from an EMBL/GenBank/DDBJ whole genome shotgun (WGS) entry which is preliminary data.</text>
</comment>
<protein>
    <recommendedName>
        <fullName evidence="4">Lipoprotein</fullName>
    </recommendedName>
</protein>
<dbReference type="EMBL" id="BMOM01000081">
    <property type="protein sequence ID" value="GGM22621.1"/>
    <property type="molecule type" value="Genomic_DNA"/>
</dbReference>
<gene>
    <name evidence="2" type="ORF">GCM10010841_33090</name>
</gene>
<dbReference type="PROSITE" id="PS51257">
    <property type="entry name" value="PROKAR_LIPOPROTEIN"/>
    <property type="match status" value="1"/>
</dbReference>
<reference evidence="3" key="1">
    <citation type="journal article" date="2019" name="Int. J. Syst. Evol. Microbiol.">
        <title>The Global Catalogue of Microorganisms (GCM) 10K type strain sequencing project: providing services to taxonomists for standard genome sequencing and annotation.</title>
        <authorList>
            <consortium name="The Broad Institute Genomics Platform"/>
            <consortium name="The Broad Institute Genome Sequencing Center for Infectious Disease"/>
            <person name="Wu L."/>
            <person name="Ma J."/>
        </authorList>
    </citation>
    <scope>NUCLEOTIDE SEQUENCE [LARGE SCALE GENOMIC DNA]</scope>
    <source>
        <strain evidence="3">JCM 15443</strain>
    </source>
</reference>
<dbReference type="RefSeq" id="WP_188905458.1">
    <property type="nucleotide sequence ID" value="NZ_BMOM01000081.1"/>
</dbReference>
<name>A0ABQ2H063_9DEIO</name>
<evidence type="ECO:0008006" key="4">
    <source>
        <dbReference type="Google" id="ProtNLM"/>
    </source>
</evidence>